<proteinExistence type="predicted"/>
<dbReference type="EMBL" id="SCFV01000006">
    <property type="protein sequence ID" value="TRO17871.1"/>
    <property type="molecule type" value="Genomic_DNA"/>
</dbReference>
<organism evidence="1 2">
    <name type="scientific">Ectopseudomonas mendocina</name>
    <name type="common">Pseudomonas mendocina</name>
    <dbReference type="NCBI Taxonomy" id="300"/>
    <lineage>
        <taxon>Bacteria</taxon>
        <taxon>Pseudomonadati</taxon>
        <taxon>Pseudomonadota</taxon>
        <taxon>Gammaproteobacteria</taxon>
        <taxon>Pseudomonadales</taxon>
        <taxon>Pseudomonadaceae</taxon>
        <taxon>Ectopseudomonas</taxon>
    </lineage>
</organism>
<dbReference type="RefSeq" id="WP_143501903.1">
    <property type="nucleotide sequence ID" value="NZ_SCFV01000006.1"/>
</dbReference>
<reference evidence="1 2" key="1">
    <citation type="submission" date="2019-01" db="EMBL/GenBank/DDBJ databases">
        <title>Whole genome shotgun sequencing of Pseudomonas spp. isolated by its ability to degrade furfural.</title>
        <authorList>
            <person name="Donoso R."/>
            <person name="Farkas C."/>
            <person name="Villegas P."/>
            <person name="Gonzales-Toro F."/>
            <person name="Guajardo-Parra M."/>
            <person name="Araya-Nail M."/>
            <person name="Morgante V."/>
            <person name="Perez-Pantoja D."/>
        </authorList>
    </citation>
    <scope>NUCLEOTIDE SEQUENCE [LARGE SCALE GENOMIC DNA]</scope>
    <source>
        <strain evidence="1 2">VN231</strain>
    </source>
</reference>
<protein>
    <submittedName>
        <fullName evidence="1">Uncharacterized protein</fullName>
    </submittedName>
</protein>
<evidence type="ECO:0000313" key="1">
    <source>
        <dbReference type="EMBL" id="TRO17871.1"/>
    </source>
</evidence>
<comment type="caution">
    <text evidence="1">The sequence shown here is derived from an EMBL/GenBank/DDBJ whole genome shotgun (WGS) entry which is preliminary data.</text>
</comment>
<dbReference type="Pfam" id="PF14175">
    <property type="entry name" value="YaaC"/>
    <property type="match status" value="1"/>
</dbReference>
<gene>
    <name evidence="1" type="ORF">EQ836_14095</name>
</gene>
<evidence type="ECO:0000313" key="2">
    <source>
        <dbReference type="Proteomes" id="UP000317327"/>
    </source>
</evidence>
<accession>A0ABD7RX78</accession>
<dbReference type="AlphaFoldDB" id="A0ABD7RX78"/>
<dbReference type="Proteomes" id="UP000317327">
    <property type="component" value="Unassembled WGS sequence"/>
</dbReference>
<name>A0ABD7RX78_ECTME</name>
<dbReference type="InterPro" id="IPR026988">
    <property type="entry name" value="YaaC-like"/>
</dbReference>
<sequence length="354" mass="40749">MALQEVKEAKYKYQNVRYSHILMEPAEPAILTADPWSFMHGHLLERVDKSAGNNRTCFKRARYFASLAENFYKAAKSVEMPAKGTLYYYGMMNLVKALLSVNKVNLEDVVEHHGITNTHGKKHALTISGKISNCTNIFLEFSKILGTPVVGKHEITLRHVCTFIPELSGISRNLGFFKDPKYLPINIRFCVNESSTYLMTEVEYSKGLEASLDTSKFLKRNRKDYFLDPYEKDSKIIHRSAKRKRVNNQNWPAIYKNILKEYSTLGIASILTRNGYRYYCSLQEGSYHHLCNSYLLMFYLGHSARYRPSEIEEIMQGELRPMATEAVAILPKQFMYQLVSLITGKLCVIPFSEI</sequence>